<keyword evidence="2" id="KW-1185">Reference proteome</keyword>
<name>W6UB12_ECHGR</name>
<organism evidence="1 2">
    <name type="scientific">Echinococcus granulosus</name>
    <name type="common">Hydatid tapeworm</name>
    <dbReference type="NCBI Taxonomy" id="6210"/>
    <lineage>
        <taxon>Eukaryota</taxon>
        <taxon>Metazoa</taxon>
        <taxon>Spiralia</taxon>
        <taxon>Lophotrochozoa</taxon>
        <taxon>Platyhelminthes</taxon>
        <taxon>Cestoda</taxon>
        <taxon>Eucestoda</taxon>
        <taxon>Cyclophyllidea</taxon>
        <taxon>Taeniidae</taxon>
        <taxon>Echinococcus</taxon>
        <taxon>Echinococcus granulosus group</taxon>
    </lineage>
</organism>
<dbReference type="OrthoDB" id="6243683at2759"/>
<dbReference type="Proteomes" id="UP000019149">
    <property type="component" value="Unassembled WGS sequence"/>
</dbReference>
<dbReference type="AlphaFoldDB" id="W6UB12"/>
<dbReference type="STRING" id="6210.W6UB12"/>
<dbReference type="KEGG" id="egl:EGR_06807"/>
<evidence type="ECO:0000313" key="2">
    <source>
        <dbReference type="Proteomes" id="UP000019149"/>
    </source>
</evidence>
<evidence type="ECO:0000313" key="1">
    <source>
        <dbReference type="EMBL" id="EUB58280.1"/>
    </source>
</evidence>
<dbReference type="CTD" id="36342522"/>
<comment type="caution">
    <text evidence="1">The sequence shown here is derived from an EMBL/GenBank/DDBJ whole genome shotgun (WGS) entry which is preliminary data.</text>
</comment>
<dbReference type="RefSeq" id="XP_024349476.1">
    <property type="nucleotide sequence ID" value="XM_024496056.1"/>
</dbReference>
<proteinExistence type="predicted"/>
<reference evidence="1 2" key="1">
    <citation type="journal article" date="2013" name="Nat. Genet.">
        <title>The genome of the hydatid tapeworm Echinococcus granulosus.</title>
        <authorList>
            <person name="Zheng H."/>
            <person name="Zhang W."/>
            <person name="Zhang L."/>
            <person name="Zhang Z."/>
            <person name="Li J."/>
            <person name="Lu G."/>
            <person name="Zhu Y."/>
            <person name="Wang Y."/>
            <person name="Huang Y."/>
            <person name="Liu J."/>
            <person name="Kang H."/>
            <person name="Chen J."/>
            <person name="Wang L."/>
            <person name="Chen A."/>
            <person name="Yu S."/>
            <person name="Gao Z."/>
            <person name="Jin L."/>
            <person name="Gu W."/>
            <person name="Wang Z."/>
            <person name="Zhao L."/>
            <person name="Shi B."/>
            <person name="Wen H."/>
            <person name="Lin R."/>
            <person name="Jones M.K."/>
            <person name="Brejova B."/>
            <person name="Vinar T."/>
            <person name="Zhao G."/>
            <person name="McManus D.P."/>
            <person name="Chen Z."/>
            <person name="Zhou Y."/>
            <person name="Wang S."/>
        </authorList>
    </citation>
    <scope>NUCLEOTIDE SEQUENCE [LARGE SCALE GENOMIC DNA]</scope>
</reference>
<accession>W6UB12</accession>
<gene>
    <name evidence="1" type="ORF">EGR_06807</name>
</gene>
<protein>
    <submittedName>
        <fullName evidence="1">Uncharacterized protein</fullName>
    </submittedName>
</protein>
<sequence>MLELFISILHQQRRQKRSDSVASYNLASHVAKKSKLADVLLDGVEKLGETSFPSSAGTLAIFTTLFQFKSRLSCPTNTSTRPNSAIESYSVRLVSNFDIPDVNKNSTIRRAEYSRRTDAVRHSLDVRHNRSHQQSLYEFALVTCLGVNSNASSSSLLLDLACGAFLPFGGYSLTAKLPFKLGLDQLVRPIPGIDFARCSLWVTANGDPGVISLFAQECVRVLASRGGAAVFQFYPGNKGDLDAICEALADAHHCVHGCRLSARPVENRGIKIFVYCVRRNFCGIWARQLGNKFKSCNFNDLSLPLQRLSLPRSYYCHEWVWMARNLNRDEVSCHIWQQIQRIDTLDPEDDMGWTLRFCINIYAAVLDMFARILRHTAEQLSVLALYHPAGRLL</sequence>
<dbReference type="EMBL" id="APAU02000064">
    <property type="protein sequence ID" value="EUB58280.1"/>
    <property type="molecule type" value="Genomic_DNA"/>
</dbReference>
<dbReference type="GeneID" id="36342522"/>